<evidence type="ECO:0000313" key="2">
    <source>
        <dbReference type="EMBL" id="KAK3931707.1"/>
    </source>
</evidence>
<reference evidence="2" key="1">
    <citation type="submission" date="2021-07" db="EMBL/GenBank/DDBJ databases">
        <authorList>
            <person name="Catto M.A."/>
            <person name="Jacobson A."/>
            <person name="Kennedy G."/>
            <person name="Labadie P."/>
            <person name="Hunt B.G."/>
            <person name="Srinivasan R."/>
        </authorList>
    </citation>
    <scope>NUCLEOTIDE SEQUENCE</scope>
    <source>
        <strain evidence="2">PL_HMW_Pooled</strain>
        <tissue evidence="2">Head</tissue>
    </source>
</reference>
<gene>
    <name evidence="2" type="ORF">KUF71_008111</name>
</gene>
<organism evidence="2 3">
    <name type="scientific">Frankliniella fusca</name>
    <dbReference type="NCBI Taxonomy" id="407009"/>
    <lineage>
        <taxon>Eukaryota</taxon>
        <taxon>Metazoa</taxon>
        <taxon>Ecdysozoa</taxon>
        <taxon>Arthropoda</taxon>
        <taxon>Hexapoda</taxon>
        <taxon>Insecta</taxon>
        <taxon>Pterygota</taxon>
        <taxon>Neoptera</taxon>
        <taxon>Paraneoptera</taxon>
        <taxon>Thysanoptera</taxon>
        <taxon>Terebrantia</taxon>
        <taxon>Thripoidea</taxon>
        <taxon>Thripidae</taxon>
        <taxon>Frankliniella</taxon>
    </lineage>
</organism>
<evidence type="ECO:0000256" key="1">
    <source>
        <dbReference type="SAM" id="MobiDB-lite"/>
    </source>
</evidence>
<dbReference type="EMBL" id="JAHWGI010001429">
    <property type="protein sequence ID" value="KAK3931707.1"/>
    <property type="molecule type" value="Genomic_DNA"/>
</dbReference>
<reference evidence="2" key="2">
    <citation type="journal article" date="2023" name="BMC Genomics">
        <title>Pest status, molecular evolution, and epigenetic factors derived from the genome assembly of Frankliniella fusca, a thysanopteran phytovirus vector.</title>
        <authorList>
            <person name="Catto M.A."/>
            <person name="Labadie P.E."/>
            <person name="Jacobson A.L."/>
            <person name="Kennedy G.G."/>
            <person name="Srinivasan R."/>
            <person name="Hunt B.G."/>
        </authorList>
    </citation>
    <scope>NUCLEOTIDE SEQUENCE</scope>
    <source>
        <strain evidence="2">PL_HMW_Pooled</strain>
    </source>
</reference>
<name>A0AAE1I1C2_9NEOP</name>
<proteinExistence type="predicted"/>
<accession>A0AAE1I1C2</accession>
<feature type="compositionally biased region" description="Acidic residues" evidence="1">
    <location>
        <begin position="47"/>
        <end position="63"/>
    </location>
</feature>
<protein>
    <submittedName>
        <fullName evidence="2">Succinyl-diaminopimelate desuccinylase</fullName>
    </submittedName>
</protein>
<dbReference type="Proteomes" id="UP001219518">
    <property type="component" value="Unassembled WGS sequence"/>
</dbReference>
<evidence type="ECO:0000313" key="3">
    <source>
        <dbReference type="Proteomes" id="UP001219518"/>
    </source>
</evidence>
<comment type="caution">
    <text evidence="2">The sequence shown here is derived from an EMBL/GenBank/DDBJ whole genome shotgun (WGS) entry which is preliminary data.</text>
</comment>
<sequence length="113" mass="13043">MKYLYSANADLAVDHIVSCFVLHNFMILNGEKLIDLRDPTVLEEEFVDIEEDEEEGNEDDPGGENENFNQRLAARRQRGVEKRIQLVQQFSPSLILQFLKNSYTLSKNPTPRS</sequence>
<feature type="region of interest" description="Disordered" evidence="1">
    <location>
        <begin position="47"/>
        <end position="71"/>
    </location>
</feature>
<keyword evidence="3" id="KW-1185">Reference proteome</keyword>
<dbReference type="AlphaFoldDB" id="A0AAE1I1C2"/>